<accession>A0A1R2B0D1</accession>
<evidence type="ECO:0000256" key="3">
    <source>
        <dbReference type="SAM" id="MobiDB-lite"/>
    </source>
</evidence>
<dbReference type="Gene3D" id="3.30.70.330">
    <property type="match status" value="1"/>
</dbReference>
<dbReference type="Proteomes" id="UP000187209">
    <property type="component" value="Unassembled WGS sequence"/>
</dbReference>
<dbReference type="InterPro" id="IPR012677">
    <property type="entry name" value="Nucleotide-bd_a/b_plait_sf"/>
</dbReference>
<evidence type="ECO:0000313" key="5">
    <source>
        <dbReference type="EMBL" id="OMJ70218.1"/>
    </source>
</evidence>
<feature type="compositionally biased region" description="Basic and acidic residues" evidence="3">
    <location>
        <begin position="149"/>
        <end position="160"/>
    </location>
</feature>
<dbReference type="OrthoDB" id="10536154at2759"/>
<dbReference type="SUPFAM" id="SSF54928">
    <property type="entry name" value="RNA-binding domain, RBD"/>
    <property type="match status" value="1"/>
</dbReference>
<comment type="similarity">
    <text evidence="1">Belongs to the RENT3 family.</text>
</comment>
<dbReference type="GO" id="GO:0003676">
    <property type="term" value="F:nucleic acid binding"/>
    <property type="evidence" value="ECO:0007669"/>
    <property type="project" value="InterPro"/>
</dbReference>
<feature type="region of interest" description="Disordered" evidence="3">
    <location>
        <begin position="149"/>
        <end position="176"/>
    </location>
</feature>
<evidence type="ECO:0000259" key="4">
    <source>
        <dbReference type="Pfam" id="PF03467"/>
    </source>
</evidence>
<proteinExistence type="inferred from homology"/>
<dbReference type="AlphaFoldDB" id="A0A1R2B0D1"/>
<dbReference type="GO" id="GO:0000184">
    <property type="term" value="P:nuclear-transcribed mRNA catabolic process, nonsense-mediated decay"/>
    <property type="evidence" value="ECO:0007669"/>
    <property type="project" value="UniProtKB-KW"/>
</dbReference>
<reference evidence="5 6" key="1">
    <citation type="submission" date="2016-11" db="EMBL/GenBank/DDBJ databases">
        <title>The macronuclear genome of Stentor coeruleus: a giant cell with tiny introns.</title>
        <authorList>
            <person name="Slabodnick M."/>
            <person name="Ruby J.G."/>
            <person name="Reiff S.B."/>
            <person name="Swart E.C."/>
            <person name="Gosai S."/>
            <person name="Prabakaran S."/>
            <person name="Witkowska E."/>
            <person name="Larue G.E."/>
            <person name="Fisher S."/>
            <person name="Freeman R.M."/>
            <person name="Gunawardena J."/>
            <person name="Chu W."/>
            <person name="Stover N.A."/>
            <person name="Gregory B.D."/>
            <person name="Nowacki M."/>
            <person name="Derisi J."/>
            <person name="Roy S.W."/>
            <person name="Marshall W.F."/>
            <person name="Sood P."/>
        </authorList>
    </citation>
    <scope>NUCLEOTIDE SEQUENCE [LARGE SCALE GENOMIC DNA]</scope>
    <source>
        <strain evidence="5">WM001</strain>
    </source>
</reference>
<dbReference type="InterPro" id="IPR035979">
    <property type="entry name" value="RBD_domain_sf"/>
</dbReference>
<dbReference type="Pfam" id="PF03467">
    <property type="entry name" value="Smg4_UPF3"/>
    <property type="match status" value="1"/>
</dbReference>
<sequence>MDSIYMKNNSKVVIRNLPGNMDENEFRILTQKFNSHIKSLRYLKSSQKGQKSKCFLQLSSQDLIAEFLDEFNKPFFDSKGEQFLPQAELSFFQEVAQVIPNSTDLYSTPSFLKFKELYESGSSFYDENQPPESPFEKKSYLILSIKQEAEEDKKREETKKPNKKKWKNKGKKWNKK</sequence>
<keyword evidence="6" id="KW-1185">Reference proteome</keyword>
<protein>
    <recommendedName>
        <fullName evidence="4">UPF3 domain-containing protein</fullName>
    </recommendedName>
</protein>
<name>A0A1R2B0D1_9CILI</name>
<gene>
    <name evidence="5" type="ORF">SteCoe_31847</name>
</gene>
<keyword evidence="2" id="KW-0866">Nonsense-mediated mRNA decay</keyword>
<organism evidence="5 6">
    <name type="scientific">Stentor coeruleus</name>
    <dbReference type="NCBI Taxonomy" id="5963"/>
    <lineage>
        <taxon>Eukaryota</taxon>
        <taxon>Sar</taxon>
        <taxon>Alveolata</taxon>
        <taxon>Ciliophora</taxon>
        <taxon>Postciliodesmatophora</taxon>
        <taxon>Heterotrichea</taxon>
        <taxon>Heterotrichida</taxon>
        <taxon>Stentoridae</taxon>
        <taxon>Stentor</taxon>
    </lineage>
</organism>
<feature type="compositionally biased region" description="Basic residues" evidence="3">
    <location>
        <begin position="161"/>
        <end position="176"/>
    </location>
</feature>
<evidence type="ECO:0000256" key="1">
    <source>
        <dbReference type="ARBA" id="ARBA00005991"/>
    </source>
</evidence>
<dbReference type="EMBL" id="MPUH01001111">
    <property type="protein sequence ID" value="OMJ70218.1"/>
    <property type="molecule type" value="Genomic_DNA"/>
</dbReference>
<feature type="domain" description="UPF3" evidence="4">
    <location>
        <begin position="8"/>
        <end position="156"/>
    </location>
</feature>
<comment type="caution">
    <text evidence="5">The sequence shown here is derived from an EMBL/GenBank/DDBJ whole genome shotgun (WGS) entry which is preliminary data.</text>
</comment>
<evidence type="ECO:0000313" key="6">
    <source>
        <dbReference type="Proteomes" id="UP000187209"/>
    </source>
</evidence>
<evidence type="ECO:0000256" key="2">
    <source>
        <dbReference type="ARBA" id="ARBA00023161"/>
    </source>
</evidence>
<dbReference type="InterPro" id="IPR005120">
    <property type="entry name" value="UPF3_dom"/>
</dbReference>